<organism evidence="1 2">
    <name type="scientific">Puccinia graminis f. sp. tritici</name>
    <dbReference type="NCBI Taxonomy" id="56615"/>
    <lineage>
        <taxon>Eukaryota</taxon>
        <taxon>Fungi</taxon>
        <taxon>Dikarya</taxon>
        <taxon>Basidiomycota</taxon>
        <taxon>Pucciniomycotina</taxon>
        <taxon>Pucciniomycetes</taxon>
        <taxon>Pucciniales</taxon>
        <taxon>Pucciniaceae</taxon>
        <taxon>Puccinia</taxon>
    </lineage>
</organism>
<dbReference type="EMBL" id="VSWC01000002">
    <property type="protein sequence ID" value="KAA1118103.1"/>
    <property type="molecule type" value="Genomic_DNA"/>
</dbReference>
<protein>
    <submittedName>
        <fullName evidence="1">Uncharacterized protein</fullName>
    </submittedName>
</protein>
<evidence type="ECO:0000313" key="2">
    <source>
        <dbReference type="Proteomes" id="UP000324748"/>
    </source>
</evidence>
<proteinExistence type="predicted"/>
<comment type="caution">
    <text evidence="1">The sequence shown here is derived from an EMBL/GenBank/DDBJ whole genome shotgun (WGS) entry which is preliminary data.</text>
</comment>
<name>A0A5B0QYS2_PUCGR</name>
<reference evidence="1 2" key="1">
    <citation type="submission" date="2019-05" db="EMBL/GenBank/DDBJ databases">
        <title>Emergence of the Ug99 lineage of the wheat stem rust pathogen through somatic hybridization.</title>
        <authorList>
            <person name="Li F."/>
            <person name="Upadhyaya N.M."/>
            <person name="Sperschneider J."/>
            <person name="Matny O."/>
            <person name="Nguyen-Phuc H."/>
            <person name="Mago R."/>
            <person name="Raley C."/>
            <person name="Miller M.E."/>
            <person name="Silverstein K.A.T."/>
            <person name="Henningsen E."/>
            <person name="Hirsch C.D."/>
            <person name="Visser B."/>
            <person name="Pretorius Z.A."/>
            <person name="Steffenson B.J."/>
            <person name="Schwessinger B."/>
            <person name="Dodds P.N."/>
            <person name="Figueroa M."/>
        </authorList>
    </citation>
    <scope>NUCLEOTIDE SEQUENCE [LARGE SCALE GENOMIC DNA]</scope>
    <source>
        <strain evidence="1">21-0</strain>
    </source>
</reference>
<evidence type="ECO:0000313" key="1">
    <source>
        <dbReference type="EMBL" id="KAA1118103.1"/>
    </source>
</evidence>
<gene>
    <name evidence="1" type="ORF">PGT21_031397</name>
</gene>
<dbReference type="OrthoDB" id="421121at2759"/>
<dbReference type="Proteomes" id="UP000324748">
    <property type="component" value="Unassembled WGS sequence"/>
</dbReference>
<accession>A0A5B0QYS2</accession>
<keyword evidence="2" id="KW-1185">Reference proteome</keyword>
<sequence>MSLRTSTITHSPISCNLSLASIIVRNSLWYVMLPAHSDGSIYRKKIEQQVESFKHVSGWAHAEVVKQILQDRILFVQHYYKLIHSRLLLFIHRRSKLSTLSRLTLDVIGLSYLNIPIIWLNSKTPTRFPS</sequence>
<dbReference type="AlphaFoldDB" id="A0A5B0QYS2"/>